<dbReference type="UniPathway" id="UPA00358">
    <property type="reaction ID" value="UER00476"/>
</dbReference>
<dbReference type="EC" id="2.7.7.38" evidence="4"/>
<dbReference type="Gene3D" id="3.90.550.10">
    <property type="entry name" value="Spore Coat Polysaccharide Biosynthesis Protein SpsA, Chain A"/>
    <property type="match status" value="1"/>
</dbReference>
<dbReference type="GO" id="GO:0008690">
    <property type="term" value="F:3-deoxy-manno-octulosonate cytidylyltransferase activity"/>
    <property type="evidence" value="ECO:0007669"/>
    <property type="project" value="UniProtKB-UniRule"/>
</dbReference>
<dbReference type="NCBIfam" id="NF003950">
    <property type="entry name" value="PRK05450.1-3"/>
    <property type="match status" value="1"/>
</dbReference>
<dbReference type="UniPathway" id="UPA00030"/>
<gene>
    <name evidence="4" type="primary">kdsB</name>
    <name evidence="5" type="ordered locus">Tlie_0558</name>
</gene>
<keyword evidence="2 4" id="KW-0548">Nucleotidyltransferase</keyword>
<evidence type="ECO:0000256" key="2">
    <source>
        <dbReference type="ARBA" id="ARBA00022695"/>
    </source>
</evidence>
<dbReference type="HAMAP" id="MF_00057">
    <property type="entry name" value="KdsB"/>
    <property type="match status" value="1"/>
</dbReference>
<comment type="similarity">
    <text evidence="4">Belongs to the KdsB family.</text>
</comment>
<protein>
    <recommendedName>
        <fullName evidence="4">3-deoxy-manno-octulosonate cytidylyltransferase</fullName>
        <ecNumber evidence="4">2.7.7.38</ecNumber>
    </recommendedName>
    <alternativeName>
        <fullName evidence="4">CMP-2-keto-3-deoxyoctulosonic acid synthase</fullName>
        <shortName evidence="4">CKS</shortName>
        <shortName evidence="4">CMP-KDO synthase</shortName>
    </alternativeName>
</protein>
<dbReference type="GO" id="GO:0033468">
    <property type="term" value="P:CMP-keto-3-deoxy-D-manno-octulosonic acid biosynthetic process"/>
    <property type="evidence" value="ECO:0007669"/>
    <property type="project" value="UniProtKB-UniRule"/>
</dbReference>
<dbReference type="eggNOG" id="COG1212">
    <property type="taxonomic scope" value="Bacteria"/>
</dbReference>
<dbReference type="InterPro" id="IPR003329">
    <property type="entry name" value="Cytidylyl_trans"/>
</dbReference>
<sequence length="247" mass="28103">MRTLAVIPARYHSTRLPGKPLVEIAGIPLVIRVLRQAKRCSLLDRVIVATDDERIAEVVRKDKGEVMMTPPDLPSGGDRVAWVVKCVEDADVVLNIQVDDPLVGPKMIGSLVEALAQDEDCDLAVAVKEIEKPEEVEDPNIVKVVFDQYFKALYFSRSVIPYPRVKGASYYKHIGPYAYRRPFLLEFASWEPTPLERSESLEMLRVLERGRKIKCVPVESDTIEIDTPEDVERLEAYFREHGDDLKW</sequence>
<organism evidence="5 6">
    <name type="scientific">Thermovirga lienii (strain ATCC BAA-1197 / DSM 17291 / Cas60314)</name>
    <dbReference type="NCBI Taxonomy" id="580340"/>
    <lineage>
        <taxon>Bacteria</taxon>
        <taxon>Thermotogati</taxon>
        <taxon>Synergistota</taxon>
        <taxon>Synergistia</taxon>
        <taxon>Synergistales</taxon>
        <taxon>Thermovirgaceae</taxon>
        <taxon>Thermovirga</taxon>
    </lineage>
</organism>
<dbReference type="NCBIfam" id="TIGR00466">
    <property type="entry name" value="kdsB"/>
    <property type="match status" value="1"/>
</dbReference>
<accession>G7V8D1</accession>
<comment type="function">
    <text evidence="4">Activates KDO (a required 8-carbon sugar) for incorporation into bacterial lipopolysaccharide in Gram-negative bacteria.</text>
</comment>
<dbReference type="Proteomes" id="UP000005868">
    <property type="component" value="Chromosome"/>
</dbReference>
<dbReference type="KEGG" id="tli:Tlie_0558"/>
<dbReference type="SUPFAM" id="SSF53448">
    <property type="entry name" value="Nucleotide-diphospho-sugar transferases"/>
    <property type="match status" value="1"/>
</dbReference>
<keyword evidence="3 4" id="KW-0448">Lipopolysaccharide biosynthesis</keyword>
<dbReference type="GO" id="GO:0009103">
    <property type="term" value="P:lipopolysaccharide biosynthetic process"/>
    <property type="evidence" value="ECO:0007669"/>
    <property type="project" value="UniProtKB-UniRule"/>
</dbReference>
<dbReference type="HOGENOM" id="CLU_065038_0_1_0"/>
<comment type="catalytic activity">
    <reaction evidence="4">
        <text>3-deoxy-alpha-D-manno-oct-2-ulosonate + CTP = CMP-3-deoxy-beta-D-manno-octulosonate + diphosphate</text>
        <dbReference type="Rhea" id="RHEA:23448"/>
        <dbReference type="ChEBI" id="CHEBI:33019"/>
        <dbReference type="ChEBI" id="CHEBI:37563"/>
        <dbReference type="ChEBI" id="CHEBI:85986"/>
        <dbReference type="ChEBI" id="CHEBI:85987"/>
        <dbReference type="EC" id="2.7.7.38"/>
    </reaction>
</comment>
<evidence type="ECO:0000256" key="3">
    <source>
        <dbReference type="ARBA" id="ARBA00022985"/>
    </source>
</evidence>
<comment type="subcellular location">
    <subcellularLocation>
        <location evidence="4">Cytoplasm</location>
    </subcellularLocation>
</comment>
<keyword evidence="6" id="KW-1185">Reference proteome</keyword>
<dbReference type="CDD" id="cd02517">
    <property type="entry name" value="CMP-KDO-Synthetase"/>
    <property type="match status" value="1"/>
</dbReference>
<keyword evidence="1 4" id="KW-0808">Transferase</keyword>
<proteinExistence type="inferred from homology"/>
<dbReference type="PANTHER" id="PTHR42866">
    <property type="entry name" value="3-DEOXY-MANNO-OCTULOSONATE CYTIDYLYLTRANSFERASE"/>
    <property type="match status" value="1"/>
</dbReference>
<dbReference type="NCBIfam" id="NF003952">
    <property type="entry name" value="PRK05450.1-5"/>
    <property type="match status" value="1"/>
</dbReference>
<dbReference type="PANTHER" id="PTHR42866:SF2">
    <property type="entry name" value="3-DEOXY-MANNO-OCTULOSONATE CYTIDYLYLTRANSFERASE, MITOCHONDRIAL"/>
    <property type="match status" value="1"/>
</dbReference>
<dbReference type="OrthoDB" id="9815559at2"/>
<name>G7V8D1_THELD</name>
<evidence type="ECO:0000313" key="5">
    <source>
        <dbReference type="EMBL" id="AER66293.1"/>
    </source>
</evidence>
<dbReference type="AlphaFoldDB" id="G7V8D1"/>
<dbReference type="Pfam" id="PF02348">
    <property type="entry name" value="CTP_transf_3"/>
    <property type="match status" value="1"/>
</dbReference>
<comment type="pathway">
    <text evidence="4">Bacterial outer membrane biogenesis; lipopolysaccharide biosynthesis.</text>
</comment>
<dbReference type="NCBIfam" id="NF009905">
    <property type="entry name" value="PRK13368.1"/>
    <property type="match status" value="1"/>
</dbReference>
<reference evidence="6" key="1">
    <citation type="submission" date="2011-10" db="EMBL/GenBank/DDBJ databases">
        <title>The complete genome of chromosome of Thermovirga lienii DSM 17291.</title>
        <authorList>
            <consortium name="US DOE Joint Genome Institute (JGI-PGF)"/>
            <person name="Lucas S."/>
            <person name="Copeland A."/>
            <person name="Lapidus A."/>
            <person name="Glavina del Rio T."/>
            <person name="Dalin E."/>
            <person name="Tice H."/>
            <person name="Bruce D."/>
            <person name="Goodwin L."/>
            <person name="Pitluck S."/>
            <person name="Peters L."/>
            <person name="Mikhailova N."/>
            <person name="Saunders E."/>
            <person name="Kyrpides N."/>
            <person name="Mavromatis K."/>
            <person name="Ivanova N."/>
            <person name="Last F.I."/>
            <person name="Brettin T."/>
            <person name="Detter J.C."/>
            <person name="Han C."/>
            <person name="Larimer F."/>
            <person name="Land M."/>
            <person name="Hauser L."/>
            <person name="Markowitz V."/>
            <person name="Cheng J.-F."/>
            <person name="Hugenholtz P."/>
            <person name="Woyke T."/>
            <person name="Wu D."/>
            <person name="Spring S."/>
            <person name="Schroeder M."/>
            <person name="Brambilla E.-M."/>
            <person name="Klenk H.-P."/>
            <person name="Eisen J.A."/>
        </authorList>
    </citation>
    <scope>NUCLEOTIDE SEQUENCE [LARGE SCALE GENOMIC DNA]</scope>
    <source>
        <strain evidence="6">ATCC BAA-1197 / DSM 17291 / Cas60314</strain>
    </source>
</reference>
<dbReference type="STRING" id="580340.Tlie_0558"/>
<comment type="pathway">
    <text evidence="4">Nucleotide-sugar biosynthesis; CMP-3-deoxy-D-manno-octulosonate biosynthesis; CMP-3-deoxy-D-manno-octulosonate from 3-deoxy-D-manno-octulosonate and CTP: step 1/1.</text>
</comment>
<evidence type="ECO:0000313" key="6">
    <source>
        <dbReference type="Proteomes" id="UP000005868"/>
    </source>
</evidence>
<dbReference type="InterPro" id="IPR004528">
    <property type="entry name" value="KdsB"/>
</dbReference>
<reference evidence="5 6" key="2">
    <citation type="journal article" date="2012" name="Stand. Genomic Sci.">
        <title>Genome sequence of the moderately thermophilic, amino-acid-degrading and sulfur-reducing bacterium Thermovirga lienii type strain (Cas60314(T)).</title>
        <authorList>
            <person name="Goker M."/>
            <person name="Saunders E."/>
            <person name="Lapidus A."/>
            <person name="Nolan M."/>
            <person name="Lucas S."/>
            <person name="Hammon N."/>
            <person name="Deshpande S."/>
            <person name="Cheng J.F."/>
            <person name="Han C."/>
            <person name="Tapia R."/>
            <person name="Goodwin L.A."/>
            <person name="Pitluck S."/>
            <person name="Liolios K."/>
            <person name="Mavromatis K."/>
            <person name="Pagani I."/>
            <person name="Ivanova N."/>
            <person name="Mikhailova N."/>
            <person name="Pati A."/>
            <person name="Chen A."/>
            <person name="Palaniappan K."/>
            <person name="Land M."/>
            <person name="Chang Y.J."/>
            <person name="Jeffries C.D."/>
            <person name="Brambilla E.M."/>
            <person name="Rohde M."/>
            <person name="Spring S."/>
            <person name="Detter J.C."/>
            <person name="Woyke T."/>
            <person name="Bristow J."/>
            <person name="Eisen J.A."/>
            <person name="Markowitz V."/>
            <person name="Hugenholtz P."/>
            <person name="Kyrpides N.C."/>
            <person name="Klenk H.P."/>
        </authorList>
    </citation>
    <scope>NUCLEOTIDE SEQUENCE [LARGE SCALE GENOMIC DNA]</scope>
    <source>
        <strain evidence="6">ATCC BAA-1197 / DSM 17291 / Cas60314</strain>
    </source>
</reference>
<evidence type="ECO:0000256" key="1">
    <source>
        <dbReference type="ARBA" id="ARBA00022679"/>
    </source>
</evidence>
<keyword evidence="4" id="KW-0963">Cytoplasm</keyword>
<evidence type="ECO:0000256" key="4">
    <source>
        <dbReference type="HAMAP-Rule" id="MF_00057"/>
    </source>
</evidence>
<dbReference type="InterPro" id="IPR029044">
    <property type="entry name" value="Nucleotide-diphossugar_trans"/>
</dbReference>
<dbReference type="EMBL" id="CP003096">
    <property type="protein sequence ID" value="AER66293.1"/>
    <property type="molecule type" value="Genomic_DNA"/>
</dbReference>
<dbReference type="GO" id="GO:0005829">
    <property type="term" value="C:cytosol"/>
    <property type="evidence" value="ECO:0007669"/>
    <property type="project" value="TreeGrafter"/>
</dbReference>